<feature type="region of interest" description="Disordered" evidence="1">
    <location>
        <begin position="1"/>
        <end position="40"/>
    </location>
</feature>
<dbReference type="EMBL" id="KV454291">
    <property type="protein sequence ID" value="ODQ75255.1"/>
    <property type="molecule type" value="Genomic_DNA"/>
</dbReference>
<evidence type="ECO:0000313" key="4">
    <source>
        <dbReference type="Proteomes" id="UP000094385"/>
    </source>
</evidence>
<proteinExistence type="predicted"/>
<feature type="region of interest" description="Disordered" evidence="1">
    <location>
        <begin position="852"/>
        <end position="886"/>
    </location>
</feature>
<dbReference type="AlphaFoldDB" id="A0A1E3QC39"/>
<dbReference type="InterPro" id="IPR028020">
    <property type="entry name" value="ASX_DEUBAD_dom"/>
</dbReference>
<feature type="region of interest" description="Disordered" evidence="1">
    <location>
        <begin position="57"/>
        <end position="81"/>
    </location>
</feature>
<evidence type="ECO:0000259" key="2">
    <source>
        <dbReference type="Pfam" id="PF13919"/>
    </source>
</evidence>
<feature type="region of interest" description="Disordered" evidence="1">
    <location>
        <begin position="254"/>
        <end position="306"/>
    </location>
</feature>
<feature type="compositionally biased region" description="Acidic residues" evidence="1">
    <location>
        <begin position="286"/>
        <end position="305"/>
    </location>
</feature>
<sequence length="1110" mass="123244">MEALGDGRKVMPEDDNLHLQPPHSPRGKESQTRTVSERYGYVRSVALAPAVRHSMRLERPNTGPKNAHQGTGNKYDIAGGRVRSSGYTTRRRIVRCTEVDSNVHVEDDLTQELNDTEPRAYKPKNSTTSQPTSKMSRFANSVRHGRRVVPRRTIALINDEPSFIPSSLHLRSSDQTKESIPPTVLQPVAAPTEIASDKSVQPSCTTRLRTGRVIKPRNPALLDVQKSQTKSERIRCSTSELLNKANSKLQLISQCQPEKATSSSTSEPPMPPKPGTDFRELKELFSEEDEDRSPDLSDPDEDILNDPDMMQILFPIFGAEPAFHDSSSLAHAFSSNAESRSESDSSATSYSHQRRSESRSGQLSRTRRDVQSQQRKRSLDLYTLEVEADRHPKSLRGRGRMQSNSSGLIESLCFSTRTESKPLQVEADSEESELYGLRNSEREIKTETEAMCVARSEQTLDVHVVDTTGDKRADIPRNTSDEDEELPPTQLIDDETAWSPTSQLIHRVSAHCSSDSVAMATPKMSMLSSIESFEHLPLIQPIQSQSGVLPLLSSNGEHHLAQSDKQLHLCATNSFHEYKAFLGELDQEFLKNQVVLSQKQNATSDGILHLMETQSAKWKDEEATNDDEDIAEKVGQERLGAQSINAMARAHTKAQQDIELITQVQVVDNSAVEVRPDTIDMFRVALTPQGQNTHCISEDQGAQTDGNVLTPHWSSLHGRPVRKRSVIPTTPPKVHVHDDSFVPDTPVQLLAIKSSEKLTTESVKAAADSSFVKHTSSSYCHTNSDVSEVIDPLPGTQAIQPESIATTQVIEPSDINSTANKPLTDTYISPKHASVIAAEMPDSQPATVFSTLESNDSATRSTMEILNSRPKYSSSPTSSNERRLPASIPIWLSDREKSGGQEYIAVADNENGSEASQPPRPNEKNSEVNNSSDVYAFEGGKHKVSSEDEEKANYHGSTRRSLRQRQPPTQFSPRPIVPTTGKTRRSDKFSPDYLLNNAKSALVDLPDLSMIISEDAFRRLSIDDRRDIMRYILPIDRASSTSPVPGFFRNVVIQDAARQLQADIGLGRYTKTYAEEYKRATAAIANGETDEYKEGQFELWWGQKARGINV</sequence>
<dbReference type="OrthoDB" id="2289918at2759"/>
<name>A0A1E3QC39_LIPST</name>
<dbReference type="Pfam" id="PF13919">
    <property type="entry name" value="ASXH"/>
    <property type="match status" value="1"/>
</dbReference>
<protein>
    <recommendedName>
        <fullName evidence="2">ASX DEUBAD domain-containing protein</fullName>
    </recommendedName>
</protein>
<feature type="compositionally biased region" description="Low complexity" evidence="1">
    <location>
        <begin position="868"/>
        <end position="879"/>
    </location>
</feature>
<feature type="compositionally biased region" description="Low complexity" evidence="1">
    <location>
        <begin position="335"/>
        <end position="351"/>
    </location>
</feature>
<evidence type="ECO:0000256" key="1">
    <source>
        <dbReference type="SAM" id="MobiDB-lite"/>
    </source>
</evidence>
<reference evidence="3 4" key="1">
    <citation type="journal article" date="2016" name="Proc. Natl. Acad. Sci. U.S.A.">
        <title>Comparative genomics of biotechnologically important yeasts.</title>
        <authorList>
            <person name="Riley R."/>
            <person name="Haridas S."/>
            <person name="Wolfe K.H."/>
            <person name="Lopes M.R."/>
            <person name="Hittinger C.T."/>
            <person name="Goeker M."/>
            <person name="Salamov A.A."/>
            <person name="Wisecaver J.H."/>
            <person name="Long T.M."/>
            <person name="Calvey C.H."/>
            <person name="Aerts A.L."/>
            <person name="Barry K.W."/>
            <person name="Choi C."/>
            <person name="Clum A."/>
            <person name="Coughlan A.Y."/>
            <person name="Deshpande S."/>
            <person name="Douglass A.P."/>
            <person name="Hanson S.J."/>
            <person name="Klenk H.-P."/>
            <person name="LaButti K.M."/>
            <person name="Lapidus A."/>
            <person name="Lindquist E.A."/>
            <person name="Lipzen A.M."/>
            <person name="Meier-Kolthoff J.P."/>
            <person name="Ohm R.A."/>
            <person name="Otillar R.P."/>
            <person name="Pangilinan J.L."/>
            <person name="Peng Y."/>
            <person name="Rokas A."/>
            <person name="Rosa C.A."/>
            <person name="Scheuner C."/>
            <person name="Sibirny A.A."/>
            <person name="Slot J.C."/>
            <person name="Stielow J.B."/>
            <person name="Sun H."/>
            <person name="Kurtzman C.P."/>
            <person name="Blackwell M."/>
            <person name="Grigoriev I.V."/>
            <person name="Jeffries T.W."/>
        </authorList>
    </citation>
    <scope>NUCLEOTIDE SEQUENCE [LARGE SCALE GENOMIC DNA]</scope>
    <source>
        <strain evidence="3 4">NRRL Y-11557</strain>
    </source>
</reference>
<gene>
    <name evidence="3" type="ORF">LIPSTDRAFT_69447</name>
</gene>
<organism evidence="3 4">
    <name type="scientific">Lipomyces starkeyi NRRL Y-11557</name>
    <dbReference type="NCBI Taxonomy" id="675824"/>
    <lineage>
        <taxon>Eukaryota</taxon>
        <taxon>Fungi</taxon>
        <taxon>Dikarya</taxon>
        <taxon>Ascomycota</taxon>
        <taxon>Saccharomycotina</taxon>
        <taxon>Lipomycetes</taxon>
        <taxon>Lipomycetales</taxon>
        <taxon>Lipomycetaceae</taxon>
        <taxon>Lipomyces</taxon>
    </lineage>
</organism>
<keyword evidence="4" id="KW-1185">Reference proteome</keyword>
<feature type="domain" description="ASX DEUBAD" evidence="2">
    <location>
        <begin position="982"/>
        <end position="1103"/>
    </location>
</feature>
<accession>A0A1E3QC39</accession>
<feature type="compositionally biased region" description="Basic and acidic residues" evidence="1">
    <location>
        <begin position="276"/>
        <end position="285"/>
    </location>
</feature>
<feature type="compositionally biased region" description="Polar residues" evidence="1">
    <location>
        <begin position="124"/>
        <end position="139"/>
    </location>
</feature>
<feature type="compositionally biased region" description="Basic and acidic residues" evidence="1">
    <location>
        <begin position="1"/>
        <end position="17"/>
    </location>
</feature>
<feature type="region of interest" description="Disordered" evidence="1">
    <location>
        <begin position="911"/>
        <end position="989"/>
    </location>
</feature>
<feature type="compositionally biased region" description="Polar residues" evidence="1">
    <location>
        <begin position="852"/>
        <end position="865"/>
    </location>
</feature>
<evidence type="ECO:0000313" key="3">
    <source>
        <dbReference type="EMBL" id="ODQ75255.1"/>
    </source>
</evidence>
<feature type="region of interest" description="Disordered" evidence="1">
    <location>
        <begin position="335"/>
        <end position="385"/>
    </location>
</feature>
<dbReference type="Proteomes" id="UP000094385">
    <property type="component" value="Unassembled WGS sequence"/>
</dbReference>
<feature type="region of interest" description="Disordered" evidence="1">
    <location>
        <begin position="110"/>
        <end position="145"/>
    </location>
</feature>